<evidence type="ECO:0000313" key="1">
    <source>
        <dbReference type="EMBL" id="KAL1229502.1"/>
    </source>
</evidence>
<dbReference type="EMBL" id="JBEUSY010000490">
    <property type="protein sequence ID" value="KAL1229502.1"/>
    <property type="molecule type" value="Genomic_DNA"/>
</dbReference>
<dbReference type="Proteomes" id="UP001558632">
    <property type="component" value="Unassembled WGS sequence"/>
</dbReference>
<protein>
    <submittedName>
        <fullName evidence="1">Envelope glycoprotein</fullName>
    </submittedName>
</protein>
<gene>
    <name evidence="1" type="ORF">TSPI_04559</name>
</gene>
<comment type="caution">
    <text evidence="1">The sequence shown here is derived from an EMBL/GenBank/DDBJ whole genome shotgun (WGS) entry which is preliminary data.</text>
</comment>
<proteinExistence type="predicted"/>
<evidence type="ECO:0000313" key="2">
    <source>
        <dbReference type="Proteomes" id="UP001558632"/>
    </source>
</evidence>
<keyword evidence="1" id="KW-0946">Virion</keyword>
<sequence length="70" mass="8126">MTALSLSLKWRNRNRVSNLLRLMQFATVSIRVWFAQYMRYRGISLTPIVVSIPIKTSISATVVAKLEYKH</sequence>
<reference evidence="1 2" key="1">
    <citation type="submission" date="2024-07" db="EMBL/GenBank/DDBJ databases">
        <title>Enhanced genomic and transcriptomic resources for Trichinella pseudospiralis and T. spiralis underpin the discovery of pronounced molecular differences between stages and species.</title>
        <authorList>
            <person name="Pasi K.K."/>
            <person name="La Rosa G."/>
            <person name="Gomez-Morales M.A."/>
            <person name="Tosini F."/>
            <person name="Sumanam S."/>
            <person name="Young N.D."/>
            <person name="Chang B.C."/>
            <person name="Robin G.B."/>
        </authorList>
    </citation>
    <scope>NUCLEOTIDE SEQUENCE [LARGE SCALE GENOMIC DNA]</scope>
    <source>
        <strain evidence="1">ISS534</strain>
    </source>
</reference>
<name>A0ABR3K4F0_TRISP</name>
<accession>A0ABR3K4F0</accession>
<keyword evidence="2" id="KW-1185">Reference proteome</keyword>
<organism evidence="1 2">
    <name type="scientific">Trichinella spiralis</name>
    <name type="common">Trichina worm</name>
    <dbReference type="NCBI Taxonomy" id="6334"/>
    <lineage>
        <taxon>Eukaryota</taxon>
        <taxon>Metazoa</taxon>
        <taxon>Ecdysozoa</taxon>
        <taxon>Nematoda</taxon>
        <taxon>Enoplea</taxon>
        <taxon>Dorylaimia</taxon>
        <taxon>Trichinellida</taxon>
        <taxon>Trichinellidae</taxon>
        <taxon>Trichinella</taxon>
    </lineage>
</organism>
<keyword evidence="1" id="KW-0261">Viral envelope protein</keyword>